<evidence type="ECO:0000256" key="7">
    <source>
        <dbReference type="SAM" id="SignalP"/>
    </source>
</evidence>
<evidence type="ECO:0000313" key="10">
    <source>
        <dbReference type="Proteomes" id="UP000248745"/>
    </source>
</evidence>
<comment type="caution">
    <text evidence="9">The sequence shown here is derived from an EMBL/GenBank/DDBJ whole genome shotgun (WGS) entry which is preliminary data.</text>
</comment>
<dbReference type="SUPFAM" id="SSF53649">
    <property type="entry name" value="Alkaline phosphatase-like"/>
    <property type="match status" value="1"/>
</dbReference>
<evidence type="ECO:0000259" key="8">
    <source>
        <dbReference type="Pfam" id="PF00884"/>
    </source>
</evidence>
<dbReference type="InterPro" id="IPR000917">
    <property type="entry name" value="Sulfatase_N"/>
</dbReference>
<comment type="similarity">
    <text evidence="2">Belongs to the sulfatase family.</text>
</comment>
<dbReference type="Pfam" id="PF00884">
    <property type="entry name" value="Sulfatase"/>
    <property type="match status" value="1"/>
</dbReference>
<dbReference type="RefSeq" id="WP_111000284.1">
    <property type="nucleotide sequence ID" value="NZ_QKTW01000022.1"/>
</dbReference>
<proteinExistence type="inferred from homology"/>
<name>A0A2W2AVD8_9BACT</name>
<comment type="cofactor">
    <cofactor evidence="1">
        <name>Ca(2+)</name>
        <dbReference type="ChEBI" id="CHEBI:29108"/>
    </cofactor>
</comment>
<evidence type="ECO:0000256" key="6">
    <source>
        <dbReference type="ARBA" id="ARBA00022837"/>
    </source>
</evidence>
<reference evidence="9 10" key="1">
    <citation type="submission" date="2018-06" db="EMBL/GenBank/DDBJ databases">
        <title>Mucibacter soli gen. nov., sp. nov., a new member of the family Chitinophagaceae producing mucin.</title>
        <authorList>
            <person name="Kim M.-K."/>
            <person name="Park S."/>
            <person name="Kim T.-S."/>
            <person name="Joung Y."/>
            <person name="Han J.-H."/>
            <person name="Kim S.B."/>
        </authorList>
    </citation>
    <scope>NUCLEOTIDE SEQUENCE [LARGE SCALE GENOMIC DNA]</scope>
    <source>
        <strain evidence="9 10">R1-15</strain>
    </source>
</reference>
<keyword evidence="6" id="KW-0106">Calcium</keyword>
<dbReference type="GO" id="GO:0046872">
    <property type="term" value="F:metal ion binding"/>
    <property type="evidence" value="ECO:0007669"/>
    <property type="project" value="UniProtKB-KW"/>
</dbReference>
<feature type="signal peptide" evidence="7">
    <location>
        <begin position="1"/>
        <end position="28"/>
    </location>
</feature>
<dbReference type="PROSITE" id="PS00149">
    <property type="entry name" value="SULFATASE_2"/>
    <property type="match status" value="1"/>
</dbReference>
<protein>
    <submittedName>
        <fullName evidence="9">Arylsulfatase</fullName>
    </submittedName>
</protein>
<gene>
    <name evidence="9" type="ORF">DN068_16345</name>
</gene>
<evidence type="ECO:0000313" key="9">
    <source>
        <dbReference type="EMBL" id="PZF71914.1"/>
    </source>
</evidence>
<evidence type="ECO:0000256" key="2">
    <source>
        <dbReference type="ARBA" id="ARBA00008779"/>
    </source>
</evidence>
<feature type="chain" id="PRO_5015913012" evidence="7">
    <location>
        <begin position="29"/>
        <end position="550"/>
    </location>
</feature>
<dbReference type="InterPro" id="IPR050738">
    <property type="entry name" value="Sulfatase"/>
</dbReference>
<dbReference type="Gene3D" id="3.30.1120.10">
    <property type="match status" value="1"/>
</dbReference>
<dbReference type="PANTHER" id="PTHR42693:SF42">
    <property type="entry name" value="ARYLSULFATASE G"/>
    <property type="match status" value="1"/>
</dbReference>
<dbReference type="InterPro" id="IPR017850">
    <property type="entry name" value="Alkaline_phosphatase_core_sf"/>
</dbReference>
<organism evidence="9 10">
    <name type="scientific">Taibaiella soli</name>
    <dbReference type="NCBI Taxonomy" id="1649169"/>
    <lineage>
        <taxon>Bacteria</taxon>
        <taxon>Pseudomonadati</taxon>
        <taxon>Bacteroidota</taxon>
        <taxon>Chitinophagia</taxon>
        <taxon>Chitinophagales</taxon>
        <taxon>Chitinophagaceae</taxon>
        <taxon>Taibaiella</taxon>
    </lineage>
</organism>
<dbReference type="PROSITE" id="PS00523">
    <property type="entry name" value="SULFATASE_1"/>
    <property type="match status" value="1"/>
</dbReference>
<keyword evidence="5" id="KW-0378">Hydrolase</keyword>
<feature type="domain" description="Sulfatase N-terminal" evidence="8">
    <location>
        <begin position="86"/>
        <end position="418"/>
    </location>
</feature>
<evidence type="ECO:0000256" key="3">
    <source>
        <dbReference type="ARBA" id="ARBA00022723"/>
    </source>
</evidence>
<accession>A0A2W2AVD8</accession>
<evidence type="ECO:0000256" key="1">
    <source>
        <dbReference type="ARBA" id="ARBA00001913"/>
    </source>
</evidence>
<sequence length="550" mass="61216">MKTRNHSRRFSLLLSVTALLLASDIATAQSPQATPGKPGYDHPNEYLVIPAKSIADNMEPVIAHPEQDAEVQKKLAALEKRFKKKPNVLIFLLDDMGWMDWGFNGGGIAVGNNTPHVDKVASEGLVLTSAYSQPSCSPTRATILTGMYPIHHGILSPPMYGQPGGLEGFTTIAKIMSDQGYVTQAIGKWHVGENTGSQPQNVGFDDFRGFLSVSDMYTEWRDPNYNPEVALSPKRYEYIKNLPFSKDDVHAAKGGQIEKVKEITVENIPDLDQDWKKYGQDFIRKMGKSDKPFFLYYCTRGCHFDNYPNKYYAGRSQSRTVYGDCTVEMDDIFYDLYKTLEETGQLENTLIIFTSDNGPEAEVPPSGRTPFRGAKGSDYEGGVRVPTFAYWKGIITPRKSDGLFNLADIFNTSASLAGKGGAALSKLVPAKTYIDGIDQTSFLIADSGQSNRKSTFYFWNDELAGVRMDEFKFMLMAQNETAITKKGYNGGFSGAIEKAEGSIMFNLYTNPQEDETVGIRHIPLGVPLQTEVGRYMEVLKKYPKHVQIKL</sequence>
<keyword evidence="3" id="KW-0479">Metal-binding</keyword>
<dbReference type="AlphaFoldDB" id="A0A2W2AVD8"/>
<dbReference type="InterPro" id="IPR024607">
    <property type="entry name" value="Sulfatase_CS"/>
</dbReference>
<dbReference type="GO" id="GO:0004065">
    <property type="term" value="F:arylsulfatase activity"/>
    <property type="evidence" value="ECO:0007669"/>
    <property type="project" value="TreeGrafter"/>
</dbReference>
<keyword evidence="10" id="KW-1185">Reference proteome</keyword>
<evidence type="ECO:0000256" key="4">
    <source>
        <dbReference type="ARBA" id="ARBA00022729"/>
    </source>
</evidence>
<keyword evidence="4 7" id="KW-0732">Signal</keyword>
<dbReference type="OrthoDB" id="9766107at2"/>
<dbReference type="Gene3D" id="3.40.720.10">
    <property type="entry name" value="Alkaline Phosphatase, subunit A"/>
    <property type="match status" value="1"/>
</dbReference>
<dbReference type="PANTHER" id="PTHR42693">
    <property type="entry name" value="ARYLSULFATASE FAMILY MEMBER"/>
    <property type="match status" value="1"/>
</dbReference>
<dbReference type="EMBL" id="QKTW01000022">
    <property type="protein sequence ID" value="PZF71914.1"/>
    <property type="molecule type" value="Genomic_DNA"/>
</dbReference>
<evidence type="ECO:0000256" key="5">
    <source>
        <dbReference type="ARBA" id="ARBA00022801"/>
    </source>
</evidence>
<dbReference type="Proteomes" id="UP000248745">
    <property type="component" value="Unassembled WGS sequence"/>
</dbReference>